<proteinExistence type="predicted"/>
<dbReference type="RefSeq" id="WP_332080105.1">
    <property type="nucleotide sequence ID" value="NZ_JAZHYN010000002.1"/>
</dbReference>
<feature type="chain" id="PRO_5045922872" evidence="1">
    <location>
        <begin position="33"/>
        <end position="111"/>
    </location>
</feature>
<keyword evidence="3" id="KW-1185">Reference proteome</keyword>
<reference evidence="2 3" key="1">
    <citation type="submission" date="2024-02" db="EMBL/GenBank/DDBJ databases">
        <authorList>
            <person name="Grouzdev D."/>
        </authorList>
    </citation>
    <scope>NUCLEOTIDE SEQUENCE [LARGE SCALE GENOMIC DNA]</scope>
    <source>
        <strain evidence="2 3">9N</strain>
    </source>
</reference>
<organism evidence="2 3">
    <name type="scientific">Methylocystis borbori</name>
    <dbReference type="NCBI Taxonomy" id="3118750"/>
    <lineage>
        <taxon>Bacteria</taxon>
        <taxon>Pseudomonadati</taxon>
        <taxon>Pseudomonadota</taxon>
        <taxon>Alphaproteobacteria</taxon>
        <taxon>Hyphomicrobiales</taxon>
        <taxon>Methylocystaceae</taxon>
        <taxon>Methylocystis</taxon>
    </lineage>
</organism>
<dbReference type="EMBL" id="JAZHYN010000002">
    <property type="protein sequence ID" value="MEF3365086.1"/>
    <property type="molecule type" value="Genomic_DNA"/>
</dbReference>
<feature type="signal peptide" evidence="1">
    <location>
        <begin position="1"/>
        <end position="32"/>
    </location>
</feature>
<sequence length="111" mass="12359">MLYAARRNHEEFAPLPHRLALVFALLATPAFAVDPTGVPECDALLKRYEACSSQLSRQQVHAAQKELLDGAMGIRAAASDPAKRADLARYCVDRFEQMKRESDIKECMAQP</sequence>
<evidence type="ECO:0000256" key="1">
    <source>
        <dbReference type="SAM" id="SignalP"/>
    </source>
</evidence>
<protein>
    <submittedName>
        <fullName evidence="2">Uncharacterized protein</fullName>
    </submittedName>
</protein>
<evidence type="ECO:0000313" key="3">
    <source>
        <dbReference type="Proteomes" id="UP001350748"/>
    </source>
</evidence>
<dbReference type="Proteomes" id="UP001350748">
    <property type="component" value="Unassembled WGS sequence"/>
</dbReference>
<comment type="caution">
    <text evidence="2">The sequence shown here is derived from an EMBL/GenBank/DDBJ whole genome shotgun (WGS) entry which is preliminary data.</text>
</comment>
<keyword evidence="1" id="KW-0732">Signal</keyword>
<evidence type="ECO:0000313" key="2">
    <source>
        <dbReference type="EMBL" id="MEF3365086.1"/>
    </source>
</evidence>
<accession>A0ABU7XCH6</accession>
<name>A0ABU7XCH6_9HYPH</name>
<gene>
    <name evidence="2" type="ORF">V3H18_00905</name>
</gene>